<dbReference type="SUPFAM" id="SSF52540">
    <property type="entry name" value="P-loop containing nucleoside triphosphate hydrolases"/>
    <property type="match status" value="2"/>
</dbReference>
<dbReference type="InterPro" id="IPR003593">
    <property type="entry name" value="AAA+_ATPase"/>
</dbReference>
<dbReference type="EMBL" id="JACOON010000007">
    <property type="protein sequence ID" value="MBC5649212.1"/>
    <property type="molecule type" value="Genomic_DNA"/>
</dbReference>
<dbReference type="CDD" id="cd03216">
    <property type="entry name" value="ABC_Carb_Monos_I"/>
    <property type="match status" value="1"/>
</dbReference>
<keyword evidence="2" id="KW-1003">Cell membrane</keyword>
<dbReference type="GO" id="GO:0005524">
    <property type="term" value="F:ATP binding"/>
    <property type="evidence" value="ECO:0007669"/>
    <property type="project" value="UniProtKB-KW"/>
</dbReference>
<reference evidence="10 11" key="1">
    <citation type="submission" date="2020-08" db="EMBL/GenBank/DDBJ databases">
        <title>Genome public.</title>
        <authorList>
            <person name="Liu C."/>
            <person name="Sun Q."/>
        </authorList>
    </citation>
    <scope>NUCLEOTIDE SEQUENCE [LARGE SCALE GENOMIC DNA]</scope>
    <source>
        <strain evidence="10 11">NSJ-35</strain>
    </source>
</reference>
<dbReference type="Pfam" id="PF00005">
    <property type="entry name" value="ABC_tran"/>
    <property type="match status" value="2"/>
</dbReference>
<evidence type="ECO:0000256" key="2">
    <source>
        <dbReference type="ARBA" id="ARBA00022475"/>
    </source>
</evidence>
<evidence type="ECO:0000313" key="11">
    <source>
        <dbReference type="Proteomes" id="UP000606889"/>
    </source>
</evidence>
<organism evidence="10 11">
    <name type="scientific">Christensenella tenuis</name>
    <dbReference type="NCBI Taxonomy" id="2763033"/>
    <lineage>
        <taxon>Bacteria</taxon>
        <taxon>Bacillati</taxon>
        <taxon>Bacillota</taxon>
        <taxon>Clostridia</taxon>
        <taxon>Christensenellales</taxon>
        <taxon>Christensenellaceae</taxon>
        <taxon>Christensenella</taxon>
    </lineage>
</organism>
<evidence type="ECO:0000256" key="1">
    <source>
        <dbReference type="ARBA" id="ARBA00022448"/>
    </source>
</evidence>
<evidence type="ECO:0000256" key="4">
    <source>
        <dbReference type="ARBA" id="ARBA00022737"/>
    </source>
</evidence>
<dbReference type="PROSITE" id="PS50893">
    <property type="entry name" value="ABC_TRANSPORTER_2"/>
    <property type="match status" value="2"/>
</dbReference>
<keyword evidence="5" id="KW-0547">Nucleotide-binding</keyword>
<dbReference type="InterPro" id="IPR017871">
    <property type="entry name" value="ABC_transporter-like_CS"/>
</dbReference>
<evidence type="ECO:0000256" key="7">
    <source>
        <dbReference type="ARBA" id="ARBA00022967"/>
    </source>
</evidence>
<keyword evidence="6 10" id="KW-0067">ATP-binding</keyword>
<dbReference type="Gene3D" id="3.40.50.300">
    <property type="entry name" value="P-loop containing nucleotide triphosphate hydrolases"/>
    <property type="match status" value="2"/>
</dbReference>
<evidence type="ECO:0000256" key="3">
    <source>
        <dbReference type="ARBA" id="ARBA00022597"/>
    </source>
</evidence>
<keyword evidence="11" id="KW-1185">Reference proteome</keyword>
<dbReference type="InterPro" id="IPR050107">
    <property type="entry name" value="ABC_carbohydrate_import_ATPase"/>
</dbReference>
<evidence type="ECO:0000313" key="10">
    <source>
        <dbReference type="EMBL" id="MBC5649212.1"/>
    </source>
</evidence>
<feature type="domain" description="ABC transporter" evidence="9">
    <location>
        <begin position="251"/>
        <end position="498"/>
    </location>
</feature>
<dbReference type="PROSITE" id="PS00211">
    <property type="entry name" value="ABC_TRANSPORTER_1"/>
    <property type="match status" value="1"/>
</dbReference>
<evidence type="ECO:0000259" key="9">
    <source>
        <dbReference type="PROSITE" id="PS50893"/>
    </source>
</evidence>
<proteinExistence type="predicted"/>
<dbReference type="Proteomes" id="UP000606889">
    <property type="component" value="Unassembled WGS sequence"/>
</dbReference>
<keyword evidence="3" id="KW-0762">Sugar transport</keyword>
<sequence length="498" mass="55307">MDTTYRVQMEGIYKSYKGVHALTDVSFAVKPGEIHALVGENGAGKSTLMKVLSGAIAADKGSIKIDGVERNITSPRISRDLGISIIYQEFMLAPHLTVAENIYIDRLVGKNKLMINWKKLKKDSHDLLEKLGFSEIDPDEKVGNLSVAYQQVVEICKSLSRDARVLVLDEPSAVLTFTEIQKLFKLIRQLKEQGIAIVYISHRMDEIFDLCDTVTVLKDGHFVNEFRIDEIDKKSLIYQMVGRELSQLFPKRNAKIGETILKAEHLKAGRMVNDVSFNVHKGEVLGFSGLVGAGRTETMRSLFGADKLDSGSITYKGQKILFKDPHAAVRHGVGLLSEDRKQQGIVIERTIRENTTLTSLGKVSKFGIINHKKDKEFTRDILARLTTKYGDMEDSVSCLSGGNQQKVSLAKWLAADCEVIILDEPTRGVDVGAKAEIYKNINDLAEAGVAVIMVSSEMEEVINMCDRVVVMRQGKVVGELEKKDMNDKNIIGLSMGVM</sequence>
<dbReference type="InterPro" id="IPR003439">
    <property type="entry name" value="ABC_transporter-like_ATP-bd"/>
</dbReference>
<dbReference type="PANTHER" id="PTHR43790:SF3">
    <property type="entry name" value="D-ALLOSE IMPORT ATP-BINDING PROTEIN ALSA-RELATED"/>
    <property type="match status" value="1"/>
</dbReference>
<evidence type="ECO:0000256" key="6">
    <source>
        <dbReference type="ARBA" id="ARBA00022840"/>
    </source>
</evidence>
<dbReference type="RefSeq" id="WP_186858661.1">
    <property type="nucleotide sequence ID" value="NZ_JACOON010000007.1"/>
</dbReference>
<keyword evidence="7" id="KW-1278">Translocase</keyword>
<accession>A0ABR7EHG4</accession>
<dbReference type="SMART" id="SM00382">
    <property type="entry name" value="AAA"/>
    <property type="match status" value="2"/>
</dbReference>
<gene>
    <name evidence="10" type="ORF">H8S18_12765</name>
</gene>
<protein>
    <submittedName>
        <fullName evidence="10">Sugar ABC transporter ATP-binding protein</fullName>
    </submittedName>
</protein>
<evidence type="ECO:0000256" key="8">
    <source>
        <dbReference type="ARBA" id="ARBA00023136"/>
    </source>
</evidence>
<keyword evidence="1" id="KW-0813">Transport</keyword>
<dbReference type="InterPro" id="IPR027417">
    <property type="entry name" value="P-loop_NTPase"/>
</dbReference>
<comment type="caution">
    <text evidence="10">The sequence shown here is derived from an EMBL/GenBank/DDBJ whole genome shotgun (WGS) entry which is preliminary data.</text>
</comment>
<keyword evidence="4" id="KW-0677">Repeat</keyword>
<feature type="domain" description="ABC transporter" evidence="9">
    <location>
        <begin position="7"/>
        <end position="244"/>
    </location>
</feature>
<dbReference type="PANTHER" id="PTHR43790">
    <property type="entry name" value="CARBOHYDRATE TRANSPORT ATP-BINDING PROTEIN MG119-RELATED"/>
    <property type="match status" value="1"/>
</dbReference>
<evidence type="ECO:0000256" key="5">
    <source>
        <dbReference type="ARBA" id="ARBA00022741"/>
    </source>
</evidence>
<dbReference type="CDD" id="cd03215">
    <property type="entry name" value="ABC_Carb_Monos_II"/>
    <property type="match status" value="1"/>
</dbReference>
<keyword evidence="8" id="KW-0472">Membrane</keyword>
<name>A0ABR7EHG4_9FIRM</name>